<keyword evidence="5 8" id="KW-0472">Membrane</keyword>
<evidence type="ECO:0000256" key="3">
    <source>
        <dbReference type="ARBA" id="ARBA00022781"/>
    </source>
</evidence>
<gene>
    <name evidence="8" type="primary">atpH</name>
    <name evidence="9" type="ORF">GCM10023258_22800</name>
</gene>
<evidence type="ECO:0000313" key="9">
    <source>
        <dbReference type="EMBL" id="GAA5027775.1"/>
    </source>
</evidence>
<evidence type="ECO:0000256" key="1">
    <source>
        <dbReference type="ARBA" id="ARBA00004370"/>
    </source>
</evidence>
<organism evidence="9 10">
    <name type="scientific">Terrabacter aeriphilus</name>
    <dbReference type="NCBI Taxonomy" id="515662"/>
    <lineage>
        <taxon>Bacteria</taxon>
        <taxon>Bacillati</taxon>
        <taxon>Actinomycetota</taxon>
        <taxon>Actinomycetes</taxon>
        <taxon>Micrococcales</taxon>
        <taxon>Intrasporangiaceae</taxon>
        <taxon>Terrabacter</taxon>
    </lineage>
</organism>
<keyword evidence="3 8" id="KW-0375">Hydrogen ion transport</keyword>
<keyword evidence="7 8" id="KW-0066">ATP synthesis</keyword>
<keyword evidence="2 8" id="KW-0813">Transport</keyword>
<dbReference type="Pfam" id="PF00213">
    <property type="entry name" value="OSCP"/>
    <property type="match status" value="1"/>
</dbReference>
<proteinExistence type="inferred from homology"/>
<comment type="function">
    <text evidence="8">This protein is part of the stalk that links CF(0) to CF(1). It either transmits conformational changes from CF(0) to CF(1) or is implicated in proton conduction.</text>
</comment>
<name>A0ABP9JCP6_9MICO</name>
<dbReference type="NCBIfam" id="TIGR01145">
    <property type="entry name" value="ATP_synt_delta"/>
    <property type="match status" value="1"/>
</dbReference>
<keyword evidence="8" id="KW-1003">Cell membrane</keyword>
<comment type="caution">
    <text evidence="9">The sequence shown here is derived from an EMBL/GenBank/DDBJ whole genome shotgun (WGS) entry which is preliminary data.</text>
</comment>
<keyword evidence="10" id="KW-1185">Reference proteome</keyword>
<evidence type="ECO:0000256" key="4">
    <source>
        <dbReference type="ARBA" id="ARBA00023065"/>
    </source>
</evidence>
<keyword evidence="6 8" id="KW-0139">CF(1)</keyword>
<evidence type="ECO:0000256" key="7">
    <source>
        <dbReference type="ARBA" id="ARBA00023310"/>
    </source>
</evidence>
<dbReference type="InterPro" id="IPR020781">
    <property type="entry name" value="ATPase_OSCP/d_CS"/>
</dbReference>
<dbReference type="PROSITE" id="PS00389">
    <property type="entry name" value="ATPASE_DELTA"/>
    <property type="match status" value="1"/>
</dbReference>
<comment type="subcellular location">
    <subcellularLocation>
        <location evidence="8">Cell membrane</location>
        <topology evidence="8">Peripheral membrane protein</topology>
    </subcellularLocation>
    <subcellularLocation>
        <location evidence="1">Membrane</location>
    </subcellularLocation>
</comment>
<dbReference type="PRINTS" id="PR00125">
    <property type="entry name" value="ATPASEDELTA"/>
</dbReference>
<dbReference type="PANTHER" id="PTHR11910">
    <property type="entry name" value="ATP SYNTHASE DELTA CHAIN"/>
    <property type="match status" value="1"/>
</dbReference>
<keyword evidence="4 8" id="KW-0406">Ion transport</keyword>
<dbReference type="EMBL" id="BAABIW010000014">
    <property type="protein sequence ID" value="GAA5027775.1"/>
    <property type="molecule type" value="Genomic_DNA"/>
</dbReference>
<dbReference type="RefSeq" id="WP_345507586.1">
    <property type="nucleotide sequence ID" value="NZ_BAABIW010000014.1"/>
</dbReference>
<protein>
    <recommendedName>
        <fullName evidence="8">ATP synthase subunit delta</fullName>
    </recommendedName>
    <alternativeName>
        <fullName evidence="8">ATP synthase F(1) sector subunit delta</fullName>
    </alternativeName>
    <alternativeName>
        <fullName evidence="8">F-type ATPase subunit delta</fullName>
        <shortName evidence="8">F-ATPase subunit delta</shortName>
    </alternativeName>
</protein>
<comment type="similarity">
    <text evidence="8">Belongs to the ATPase delta chain family.</text>
</comment>
<evidence type="ECO:0000256" key="8">
    <source>
        <dbReference type="HAMAP-Rule" id="MF_01416"/>
    </source>
</evidence>
<evidence type="ECO:0000256" key="6">
    <source>
        <dbReference type="ARBA" id="ARBA00023196"/>
    </source>
</evidence>
<dbReference type="Proteomes" id="UP001500427">
    <property type="component" value="Unassembled WGS sequence"/>
</dbReference>
<evidence type="ECO:0000256" key="2">
    <source>
        <dbReference type="ARBA" id="ARBA00022448"/>
    </source>
</evidence>
<dbReference type="HAMAP" id="MF_01416">
    <property type="entry name" value="ATP_synth_delta_bact"/>
    <property type="match status" value="1"/>
</dbReference>
<evidence type="ECO:0000313" key="10">
    <source>
        <dbReference type="Proteomes" id="UP001500427"/>
    </source>
</evidence>
<evidence type="ECO:0000256" key="5">
    <source>
        <dbReference type="ARBA" id="ARBA00023136"/>
    </source>
</evidence>
<dbReference type="InterPro" id="IPR000711">
    <property type="entry name" value="ATPase_OSCP/dsu"/>
</dbReference>
<sequence>MQGSSRAAAAASRDALTGALAGGADRSRLAEELFAVVGLLDGSTALRRAVADTSREGSDKVALADRLFAGKVGDETLAVLRGVFGQRWTSERDLTDTLETYAVESVIAQAEGEGRADRVEDELFRFERIVASDAGLRSALTDAQASGERRLALVESLLGDKVAPEALGLVRQAVRAPRGLRFDRTIVRYLDIASRRREQQTATVTSAVPLTDEDRARLAAGLATVYGGTVHINTVVDPRVMGGVKVEIGDELIDGTVIRKLDAARRAMGA</sequence>
<accession>A0ABP9JCP6</accession>
<dbReference type="NCBIfam" id="NF009967">
    <property type="entry name" value="PRK13430.1"/>
    <property type="match status" value="1"/>
</dbReference>
<reference evidence="10" key="1">
    <citation type="journal article" date="2019" name="Int. J. Syst. Evol. Microbiol.">
        <title>The Global Catalogue of Microorganisms (GCM) 10K type strain sequencing project: providing services to taxonomists for standard genome sequencing and annotation.</title>
        <authorList>
            <consortium name="The Broad Institute Genomics Platform"/>
            <consortium name="The Broad Institute Genome Sequencing Center for Infectious Disease"/>
            <person name="Wu L."/>
            <person name="Ma J."/>
        </authorList>
    </citation>
    <scope>NUCLEOTIDE SEQUENCE [LARGE SCALE GENOMIC DNA]</scope>
    <source>
        <strain evidence="10">JCM 17687</strain>
    </source>
</reference>
<comment type="function">
    <text evidence="8">F(1)F(0) ATP synthase produces ATP from ADP in the presence of a proton or sodium gradient. F-type ATPases consist of two structural domains, F(1) containing the extramembraneous catalytic core and F(0) containing the membrane proton channel, linked together by a central stalk and a peripheral stalk. During catalysis, ATP synthesis in the catalytic domain of F(1) is coupled via a rotary mechanism of the central stalk subunits to proton translocation.</text>
</comment>